<comment type="similarity">
    <text evidence="1">Belongs to the glycosyltransferase 2 family.</text>
</comment>
<dbReference type="Pfam" id="PF00535">
    <property type="entry name" value="Glycos_transf_2"/>
    <property type="match status" value="1"/>
</dbReference>
<keyword evidence="2" id="KW-0328">Glycosyltransferase</keyword>
<evidence type="ECO:0000259" key="4">
    <source>
        <dbReference type="Pfam" id="PF00535"/>
    </source>
</evidence>
<sequence>MNAAPAITVLMPVHNAAPFVRAAIDSILTQSWTEFEFLIIDDGSSDDSLAVIKGIADPRIRLVEQKPNQGIVSTLNSGLALARGRYIARMDADDLALPGRLEQQFNFMESHPEVGLCGTYFQKIGDDPGPGWIRFHENASLQIALLFENPFCHPTVMMRREILSRHQLLYPADAPHAEEYALWARLARHTHFANLPDTLLHYRTHARQVSRLHNAIQCRSIDHVIRTQLAHLGLLRLSSGQLALHQVLGGGFYPLPGYIAHLKKWTRTLVVANARTGLFDHAELTRQLEERLRVARDYHERMLAEMPPVRRLKWRISTWLRHHADSLRPRAEATPLASP</sequence>
<keyword evidence="3 5" id="KW-0808">Transferase</keyword>
<evidence type="ECO:0000313" key="6">
    <source>
        <dbReference type="Proteomes" id="UP000315648"/>
    </source>
</evidence>
<dbReference type="GO" id="GO:0016757">
    <property type="term" value="F:glycosyltransferase activity"/>
    <property type="evidence" value="ECO:0007669"/>
    <property type="project" value="UniProtKB-KW"/>
</dbReference>
<dbReference type="EMBL" id="VMBG01000001">
    <property type="protein sequence ID" value="TSJ78685.1"/>
    <property type="molecule type" value="Genomic_DNA"/>
</dbReference>
<dbReference type="SUPFAM" id="SSF53448">
    <property type="entry name" value="Nucleotide-diphospho-sugar transferases"/>
    <property type="match status" value="1"/>
</dbReference>
<evidence type="ECO:0000313" key="5">
    <source>
        <dbReference type="EMBL" id="TSJ78685.1"/>
    </source>
</evidence>
<accession>A0A556QPW8</accession>
<proteinExistence type="inferred from homology"/>
<feature type="domain" description="Glycosyltransferase 2-like" evidence="4">
    <location>
        <begin position="8"/>
        <end position="163"/>
    </location>
</feature>
<dbReference type="RefSeq" id="WP_144229026.1">
    <property type="nucleotide sequence ID" value="NZ_CBCRVV010000002.1"/>
</dbReference>
<evidence type="ECO:0000256" key="1">
    <source>
        <dbReference type="ARBA" id="ARBA00006739"/>
    </source>
</evidence>
<dbReference type="PANTHER" id="PTHR43685">
    <property type="entry name" value="GLYCOSYLTRANSFERASE"/>
    <property type="match status" value="1"/>
</dbReference>
<dbReference type="Proteomes" id="UP000315648">
    <property type="component" value="Unassembled WGS sequence"/>
</dbReference>
<dbReference type="PANTHER" id="PTHR43685:SF5">
    <property type="entry name" value="GLYCOSYLTRANSFERASE EPSE-RELATED"/>
    <property type="match status" value="1"/>
</dbReference>
<dbReference type="Gene3D" id="3.90.550.10">
    <property type="entry name" value="Spore Coat Polysaccharide Biosynthesis Protein SpsA, Chain A"/>
    <property type="match status" value="1"/>
</dbReference>
<keyword evidence="6" id="KW-1185">Reference proteome</keyword>
<dbReference type="InterPro" id="IPR029044">
    <property type="entry name" value="Nucleotide-diphossugar_trans"/>
</dbReference>
<organism evidence="5 6">
    <name type="scientific">Rariglobus hedericola</name>
    <dbReference type="NCBI Taxonomy" id="2597822"/>
    <lineage>
        <taxon>Bacteria</taxon>
        <taxon>Pseudomonadati</taxon>
        <taxon>Verrucomicrobiota</taxon>
        <taxon>Opitutia</taxon>
        <taxon>Opitutales</taxon>
        <taxon>Opitutaceae</taxon>
        <taxon>Rariglobus</taxon>
    </lineage>
</organism>
<comment type="caution">
    <text evidence="5">The sequence shown here is derived from an EMBL/GenBank/DDBJ whole genome shotgun (WGS) entry which is preliminary data.</text>
</comment>
<protein>
    <submittedName>
        <fullName evidence="5">Glycosyltransferase</fullName>
    </submittedName>
</protein>
<dbReference type="InterPro" id="IPR001173">
    <property type="entry name" value="Glyco_trans_2-like"/>
</dbReference>
<name>A0A556QPW8_9BACT</name>
<dbReference type="AlphaFoldDB" id="A0A556QPW8"/>
<evidence type="ECO:0000256" key="3">
    <source>
        <dbReference type="ARBA" id="ARBA00022679"/>
    </source>
</evidence>
<reference evidence="5 6" key="1">
    <citation type="submission" date="2019-07" db="EMBL/GenBank/DDBJ databases">
        <title>Description of 53C-WASEF.</title>
        <authorList>
            <person name="Pitt A."/>
            <person name="Hahn M.W."/>
        </authorList>
    </citation>
    <scope>NUCLEOTIDE SEQUENCE [LARGE SCALE GENOMIC DNA]</scope>
    <source>
        <strain evidence="5 6">53C-WASEF</strain>
    </source>
</reference>
<dbReference type="InterPro" id="IPR050834">
    <property type="entry name" value="Glycosyltransf_2"/>
</dbReference>
<gene>
    <name evidence="5" type="ORF">FPL22_05100</name>
</gene>
<evidence type="ECO:0000256" key="2">
    <source>
        <dbReference type="ARBA" id="ARBA00022676"/>
    </source>
</evidence>
<dbReference type="OrthoDB" id="9770201at2"/>